<keyword evidence="3 10" id="KW-0479">Metal-binding</keyword>
<evidence type="ECO:0000256" key="4">
    <source>
        <dbReference type="ARBA" id="ARBA00022741"/>
    </source>
</evidence>
<keyword evidence="6 10" id="KW-0460">Magnesium</keyword>
<feature type="binding site" evidence="10">
    <location>
        <position position="70"/>
    </location>
    <ligand>
        <name>substrate</name>
    </ligand>
</feature>
<comment type="cofactor">
    <cofactor evidence="10">
        <name>Mg(2+)</name>
        <dbReference type="ChEBI" id="CHEBI:18420"/>
    </cofactor>
    <text evidence="10">Binds 1 Mg(2+) ion per subunit.</text>
</comment>
<dbReference type="InterPro" id="IPR029001">
    <property type="entry name" value="ITPase-like_fam"/>
</dbReference>
<comment type="subunit">
    <text evidence="2 10">Homodimer.</text>
</comment>
<comment type="catalytic activity">
    <reaction evidence="8 10">
        <text>dITP + H2O = dIMP + diphosphate + H(+)</text>
        <dbReference type="Rhea" id="RHEA:28342"/>
        <dbReference type="ChEBI" id="CHEBI:15377"/>
        <dbReference type="ChEBI" id="CHEBI:15378"/>
        <dbReference type="ChEBI" id="CHEBI:33019"/>
        <dbReference type="ChEBI" id="CHEBI:61194"/>
        <dbReference type="ChEBI" id="CHEBI:61382"/>
        <dbReference type="EC" id="3.6.1.66"/>
    </reaction>
</comment>
<keyword evidence="13" id="KW-1185">Reference proteome</keyword>
<evidence type="ECO:0000256" key="1">
    <source>
        <dbReference type="ARBA" id="ARBA00008023"/>
    </source>
</evidence>
<evidence type="ECO:0000256" key="5">
    <source>
        <dbReference type="ARBA" id="ARBA00022801"/>
    </source>
</evidence>
<dbReference type="FunFam" id="3.90.950.10:FF:000001">
    <property type="entry name" value="dITP/XTP pyrophosphatase"/>
    <property type="match status" value="1"/>
</dbReference>
<dbReference type="Gene3D" id="3.90.950.10">
    <property type="match status" value="1"/>
</dbReference>
<evidence type="ECO:0000256" key="9">
    <source>
        <dbReference type="ARBA" id="ARBA00052017"/>
    </source>
</evidence>
<evidence type="ECO:0000256" key="7">
    <source>
        <dbReference type="ARBA" id="ARBA00023080"/>
    </source>
</evidence>
<dbReference type="GO" id="GO:0000166">
    <property type="term" value="F:nucleotide binding"/>
    <property type="evidence" value="ECO:0007669"/>
    <property type="project" value="UniProtKB-KW"/>
</dbReference>
<dbReference type="Pfam" id="PF01725">
    <property type="entry name" value="Ham1p_like"/>
    <property type="match status" value="1"/>
</dbReference>
<dbReference type="GO" id="GO:0009146">
    <property type="term" value="P:purine nucleoside triphosphate catabolic process"/>
    <property type="evidence" value="ECO:0007669"/>
    <property type="project" value="UniProtKB-UniRule"/>
</dbReference>
<dbReference type="GO" id="GO:0036222">
    <property type="term" value="F:XTP diphosphatase activity"/>
    <property type="evidence" value="ECO:0007669"/>
    <property type="project" value="UniProtKB-UniRule"/>
</dbReference>
<dbReference type="InterPro" id="IPR020922">
    <property type="entry name" value="dITP/XTP_pyrophosphatase"/>
</dbReference>
<protein>
    <recommendedName>
        <fullName evidence="10">dITP/XTP pyrophosphatase</fullName>
        <ecNumber evidence="10">3.6.1.66</ecNumber>
    </recommendedName>
    <alternativeName>
        <fullName evidence="10">Non-canonical purine NTP pyrophosphatase</fullName>
    </alternativeName>
    <alternativeName>
        <fullName evidence="10">Non-standard purine NTP pyrophosphatase</fullName>
    </alternativeName>
    <alternativeName>
        <fullName evidence="10">Nucleoside-triphosphate diphosphatase</fullName>
    </alternativeName>
    <alternativeName>
        <fullName evidence="10">Nucleoside-triphosphate pyrophosphatase</fullName>
        <shortName evidence="10">NTPase</shortName>
    </alternativeName>
</protein>
<feature type="binding site" evidence="10">
    <location>
        <position position="175"/>
    </location>
    <ligand>
        <name>substrate</name>
    </ligand>
</feature>
<dbReference type="SUPFAM" id="SSF52972">
    <property type="entry name" value="ITPase-like"/>
    <property type="match status" value="1"/>
</dbReference>
<feature type="binding site" evidence="10">
    <location>
        <position position="69"/>
    </location>
    <ligand>
        <name>Mg(2+)</name>
        <dbReference type="ChEBI" id="CHEBI:18420"/>
    </ligand>
</feature>
<keyword evidence="5 10" id="KW-0378">Hydrolase</keyword>
<proteinExistence type="inferred from homology"/>
<evidence type="ECO:0000256" key="2">
    <source>
        <dbReference type="ARBA" id="ARBA00011738"/>
    </source>
</evidence>
<dbReference type="EMBL" id="JACRSR010000005">
    <property type="protein sequence ID" value="MBC8532168.1"/>
    <property type="molecule type" value="Genomic_DNA"/>
</dbReference>
<sequence length="197" mass="21021">MRLMIASNNQGKVREIKEILGPFFDDVISLKEGGYVIDVVEDGVTFEENAAKKAREVMELTGYAALADDSGLAVDALNGAPGVYSARFSGEGATDAKNNAKLLELMKDVPAAERSARFICCMALAVPGKPIRTVQGSCEGSVLFQPRGEGGFGYDPLFFVPGEGGTFSEISMEVKNKISHRGKALRAVLAILEEEGL</sequence>
<feature type="binding site" evidence="10">
    <location>
        <begin position="152"/>
        <end position="155"/>
    </location>
    <ligand>
        <name>substrate</name>
    </ligand>
</feature>
<gene>
    <name evidence="12" type="ORF">H8696_09965</name>
</gene>
<name>A0A926D6A3_9FIRM</name>
<feature type="active site" description="Proton acceptor" evidence="10">
    <location>
        <position position="69"/>
    </location>
</feature>
<comment type="caution">
    <text evidence="10">Lacks conserved residue(s) required for the propagation of feature annotation.</text>
</comment>
<feature type="binding site" evidence="10">
    <location>
        <begin position="7"/>
        <end position="12"/>
    </location>
    <ligand>
        <name>substrate</name>
    </ligand>
</feature>
<evidence type="ECO:0000256" key="10">
    <source>
        <dbReference type="HAMAP-Rule" id="MF_01405"/>
    </source>
</evidence>
<organism evidence="12 13">
    <name type="scientific">Gehongia tenuis</name>
    <dbReference type="NCBI Taxonomy" id="2763655"/>
    <lineage>
        <taxon>Bacteria</taxon>
        <taxon>Bacillati</taxon>
        <taxon>Bacillota</taxon>
        <taxon>Clostridia</taxon>
        <taxon>Christensenellales</taxon>
        <taxon>Christensenellaceae</taxon>
        <taxon>Gehongia</taxon>
    </lineage>
</organism>
<comment type="catalytic activity">
    <reaction evidence="9 10">
        <text>XTP + H2O = XMP + diphosphate + H(+)</text>
        <dbReference type="Rhea" id="RHEA:28610"/>
        <dbReference type="ChEBI" id="CHEBI:15377"/>
        <dbReference type="ChEBI" id="CHEBI:15378"/>
        <dbReference type="ChEBI" id="CHEBI:33019"/>
        <dbReference type="ChEBI" id="CHEBI:57464"/>
        <dbReference type="ChEBI" id="CHEBI:61314"/>
        <dbReference type="EC" id="3.6.1.66"/>
    </reaction>
</comment>
<evidence type="ECO:0000256" key="11">
    <source>
        <dbReference type="RuleBase" id="RU003781"/>
    </source>
</evidence>
<comment type="similarity">
    <text evidence="1 10 11">Belongs to the HAM1 NTPase family.</text>
</comment>
<dbReference type="PANTHER" id="PTHR11067:SF9">
    <property type="entry name" value="INOSINE TRIPHOSPHATE PYROPHOSPHATASE"/>
    <property type="match status" value="1"/>
</dbReference>
<evidence type="ECO:0000256" key="8">
    <source>
        <dbReference type="ARBA" id="ARBA00051875"/>
    </source>
</evidence>
<dbReference type="InterPro" id="IPR002637">
    <property type="entry name" value="RdgB/HAM1"/>
</dbReference>
<evidence type="ECO:0000313" key="13">
    <source>
        <dbReference type="Proteomes" id="UP000623172"/>
    </source>
</evidence>
<dbReference type="GO" id="GO:0035870">
    <property type="term" value="F:dITP diphosphatase activity"/>
    <property type="evidence" value="ECO:0007669"/>
    <property type="project" value="UniProtKB-UniRule"/>
</dbReference>
<dbReference type="GO" id="GO:0017111">
    <property type="term" value="F:ribonucleoside triphosphate phosphatase activity"/>
    <property type="evidence" value="ECO:0007669"/>
    <property type="project" value="InterPro"/>
</dbReference>
<comment type="caution">
    <text evidence="12">The sequence shown here is derived from an EMBL/GenBank/DDBJ whole genome shotgun (WGS) entry which is preliminary data.</text>
</comment>
<keyword evidence="4 10" id="KW-0547">Nucleotide-binding</keyword>
<dbReference type="CDD" id="cd00515">
    <property type="entry name" value="HAM1"/>
    <property type="match status" value="1"/>
</dbReference>
<keyword evidence="7 10" id="KW-0546">Nucleotide metabolism</keyword>
<dbReference type="GO" id="GO:0036220">
    <property type="term" value="F:ITP diphosphatase activity"/>
    <property type="evidence" value="ECO:0007669"/>
    <property type="project" value="UniProtKB-UniRule"/>
</dbReference>
<evidence type="ECO:0000256" key="3">
    <source>
        <dbReference type="ARBA" id="ARBA00022723"/>
    </source>
</evidence>
<dbReference type="PANTHER" id="PTHR11067">
    <property type="entry name" value="INOSINE TRIPHOSPHATE PYROPHOSPHATASE/HAM1 PROTEIN"/>
    <property type="match status" value="1"/>
</dbReference>
<dbReference type="GO" id="GO:0005829">
    <property type="term" value="C:cytosol"/>
    <property type="evidence" value="ECO:0007669"/>
    <property type="project" value="TreeGrafter"/>
</dbReference>
<dbReference type="EC" id="3.6.1.66" evidence="10"/>
<dbReference type="NCBIfam" id="NF011397">
    <property type="entry name" value="PRK14822.1"/>
    <property type="match status" value="1"/>
</dbReference>
<reference evidence="12" key="1">
    <citation type="submission" date="2020-08" db="EMBL/GenBank/DDBJ databases">
        <title>Genome public.</title>
        <authorList>
            <person name="Liu C."/>
            <person name="Sun Q."/>
        </authorList>
    </citation>
    <scope>NUCLEOTIDE SEQUENCE</scope>
    <source>
        <strain evidence="12">NSJ-53</strain>
    </source>
</reference>
<dbReference type="RefSeq" id="WP_249317284.1">
    <property type="nucleotide sequence ID" value="NZ_JACRSR010000005.1"/>
</dbReference>
<dbReference type="GO" id="GO:0046872">
    <property type="term" value="F:metal ion binding"/>
    <property type="evidence" value="ECO:0007669"/>
    <property type="project" value="UniProtKB-KW"/>
</dbReference>
<feature type="binding site" evidence="10">
    <location>
        <begin position="180"/>
        <end position="181"/>
    </location>
    <ligand>
        <name>substrate</name>
    </ligand>
</feature>
<dbReference type="AlphaFoldDB" id="A0A926D6A3"/>
<comment type="catalytic activity">
    <reaction evidence="10">
        <text>ITP + H2O = IMP + diphosphate + H(+)</text>
        <dbReference type="Rhea" id="RHEA:29399"/>
        <dbReference type="ChEBI" id="CHEBI:15377"/>
        <dbReference type="ChEBI" id="CHEBI:15378"/>
        <dbReference type="ChEBI" id="CHEBI:33019"/>
        <dbReference type="ChEBI" id="CHEBI:58053"/>
        <dbReference type="ChEBI" id="CHEBI:61402"/>
        <dbReference type="EC" id="3.6.1.66"/>
    </reaction>
</comment>
<evidence type="ECO:0000313" key="12">
    <source>
        <dbReference type="EMBL" id="MBC8532168.1"/>
    </source>
</evidence>
<dbReference type="NCBIfam" id="TIGR00042">
    <property type="entry name" value="RdgB/HAM1 family non-canonical purine NTP pyrophosphatase"/>
    <property type="match status" value="1"/>
</dbReference>
<evidence type="ECO:0000256" key="6">
    <source>
        <dbReference type="ARBA" id="ARBA00022842"/>
    </source>
</evidence>
<dbReference type="GO" id="GO:0009117">
    <property type="term" value="P:nucleotide metabolic process"/>
    <property type="evidence" value="ECO:0007669"/>
    <property type="project" value="UniProtKB-KW"/>
</dbReference>
<dbReference type="HAMAP" id="MF_01405">
    <property type="entry name" value="Non_canon_purine_NTPase"/>
    <property type="match status" value="1"/>
</dbReference>
<dbReference type="Proteomes" id="UP000623172">
    <property type="component" value="Unassembled WGS sequence"/>
</dbReference>
<comment type="function">
    <text evidence="10">Pyrophosphatase that catalyzes the hydrolysis of nucleoside triphosphates to their monophosphate derivatives, with a high preference for the non-canonical purine nucleotides XTP (xanthosine triphosphate), dITP (deoxyinosine triphosphate) and ITP. Seems to function as a house-cleaning enzyme that removes non-canonical purine nucleotides from the nucleotide pool, thus preventing their incorporation into DNA/RNA and avoiding chromosomal lesions.</text>
</comment>
<accession>A0A926D6A3</accession>